<comment type="subcellular location">
    <subcellularLocation>
        <location evidence="1 8">Cell membrane</location>
        <topology evidence="1 8">Multi-pass membrane protein</topology>
    </subcellularLocation>
</comment>
<dbReference type="AlphaFoldDB" id="A0A4Y9SDD1"/>
<keyword evidence="4 8" id="KW-1003">Cell membrane</keyword>
<dbReference type="InterPro" id="IPR002781">
    <property type="entry name" value="TM_pro_TauE-like"/>
</dbReference>
<keyword evidence="5 8" id="KW-0812">Transmembrane</keyword>
<evidence type="ECO:0000256" key="7">
    <source>
        <dbReference type="ARBA" id="ARBA00023136"/>
    </source>
</evidence>
<organism evidence="9 10">
    <name type="scientific">Duganella callida</name>
    <dbReference type="NCBI Taxonomy" id="2561932"/>
    <lineage>
        <taxon>Bacteria</taxon>
        <taxon>Pseudomonadati</taxon>
        <taxon>Pseudomonadota</taxon>
        <taxon>Betaproteobacteria</taxon>
        <taxon>Burkholderiales</taxon>
        <taxon>Oxalobacteraceae</taxon>
        <taxon>Telluria group</taxon>
        <taxon>Duganella</taxon>
    </lineage>
</organism>
<gene>
    <name evidence="9" type="ORF">E4L98_18190</name>
</gene>
<evidence type="ECO:0000256" key="4">
    <source>
        <dbReference type="ARBA" id="ARBA00022475"/>
    </source>
</evidence>
<feature type="transmembrane region" description="Helical" evidence="8">
    <location>
        <begin position="160"/>
        <end position="179"/>
    </location>
</feature>
<evidence type="ECO:0000256" key="5">
    <source>
        <dbReference type="ARBA" id="ARBA00022692"/>
    </source>
</evidence>
<dbReference type="EMBL" id="SPVG01000182">
    <property type="protein sequence ID" value="TFW18499.1"/>
    <property type="molecule type" value="Genomic_DNA"/>
</dbReference>
<reference evidence="9 10" key="1">
    <citation type="submission" date="2019-03" db="EMBL/GenBank/DDBJ databases">
        <title>Draft Genome Sequence of Duganella callidus sp. nov., a Novel Duganella Species Isolated from Cultivated Soil.</title>
        <authorList>
            <person name="Raths R."/>
            <person name="Peta V."/>
            <person name="Bucking H."/>
        </authorList>
    </citation>
    <scope>NUCLEOTIDE SEQUENCE [LARGE SCALE GENOMIC DNA]</scope>
    <source>
        <strain evidence="9 10">DN04</strain>
    </source>
</reference>
<evidence type="ECO:0000256" key="6">
    <source>
        <dbReference type="ARBA" id="ARBA00022989"/>
    </source>
</evidence>
<dbReference type="OrthoDB" id="9800873at2"/>
<evidence type="ECO:0000256" key="1">
    <source>
        <dbReference type="ARBA" id="ARBA00004651"/>
    </source>
</evidence>
<protein>
    <recommendedName>
        <fullName evidence="8">Probable membrane transporter protein</fullName>
    </recommendedName>
</protein>
<evidence type="ECO:0000256" key="2">
    <source>
        <dbReference type="ARBA" id="ARBA00009142"/>
    </source>
</evidence>
<feature type="transmembrane region" description="Helical" evidence="8">
    <location>
        <begin position="74"/>
        <end position="107"/>
    </location>
</feature>
<dbReference type="Pfam" id="PF01925">
    <property type="entry name" value="TauE"/>
    <property type="match status" value="1"/>
</dbReference>
<dbReference type="PANTHER" id="PTHR30269">
    <property type="entry name" value="TRANSMEMBRANE PROTEIN YFCA"/>
    <property type="match status" value="1"/>
</dbReference>
<dbReference type="InterPro" id="IPR052017">
    <property type="entry name" value="TSUP"/>
</dbReference>
<keyword evidence="7 8" id="KW-0472">Membrane</keyword>
<dbReference type="RefSeq" id="WP_135202963.1">
    <property type="nucleotide sequence ID" value="NZ_SPVG01000182.1"/>
</dbReference>
<feature type="transmembrane region" description="Helical" evidence="8">
    <location>
        <begin position="218"/>
        <end position="236"/>
    </location>
</feature>
<keyword evidence="3" id="KW-0813">Transport</keyword>
<evidence type="ECO:0000256" key="8">
    <source>
        <dbReference type="RuleBase" id="RU363041"/>
    </source>
</evidence>
<feature type="transmembrane region" description="Helical" evidence="8">
    <location>
        <begin position="127"/>
        <end position="148"/>
    </location>
</feature>
<accession>A0A4Y9SDD1</accession>
<feature type="transmembrane region" description="Helical" evidence="8">
    <location>
        <begin position="42"/>
        <end position="67"/>
    </location>
</feature>
<evidence type="ECO:0000313" key="10">
    <source>
        <dbReference type="Proteomes" id="UP000297729"/>
    </source>
</evidence>
<comment type="similarity">
    <text evidence="2 8">Belongs to the 4-toluene sulfonate uptake permease (TSUP) (TC 2.A.102) family.</text>
</comment>
<sequence length="237" mass="24526">MTILFIACVLILAGLVKGVTGMGLPTVAIALLSLRMPPLQAAALLIVPSSVTNIWQLAAGPALYPLFQRFRPLLLAVCIGTCGAGLLGGAPWSGVVLGVALAGYGLLGLTGWRMRVAPSAEPWAGPVAGAITGLLAGVTGVFVMPVAPYLQALNLSKDDLIQALGMAFTVGTLALAVTLTLRGEWHATAAGGSLLALIPSIVGMQLGQWLRDRMAPAVFRRCFFLALLALGLHQLLR</sequence>
<name>A0A4Y9SDD1_9BURK</name>
<keyword evidence="10" id="KW-1185">Reference proteome</keyword>
<evidence type="ECO:0000256" key="3">
    <source>
        <dbReference type="ARBA" id="ARBA00022448"/>
    </source>
</evidence>
<evidence type="ECO:0000313" key="9">
    <source>
        <dbReference type="EMBL" id="TFW18499.1"/>
    </source>
</evidence>
<keyword evidence="6 8" id="KW-1133">Transmembrane helix</keyword>
<proteinExistence type="inferred from homology"/>
<feature type="transmembrane region" description="Helical" evidence="8">
    <location>
        <begin position="185"/>
        <end position="206"/>
    </location>
</feature>
<dbReference type="Proteomes" id="UP000297729">
    <property type="component" value="Unassembled WGS sequence"/>
</dbReference>
<dbReference type="PANTHER" id="PTHR30269:SF32">
    <property type="entry name" value="MEMBRANE TRANSPORTER PROTEIN-RELATED"/>
    <property type="match status" value="1"/>
</dbReference>
<comment type="caution">
    <text evidence="9">The sequence shown here is derived from an EMBL/GenBank/DDBJ whole genome shotgun (WGS) entry which is preliminary data.</text>
</comment>
<dbReference type="GO" id="GO:0005886">
    <property type="term" value="C:plasma membrane"/>
    <property type="evidence" value="ECO:0007669"/>
    <property type="project" value="UniProtKB-SubCell"/>
</dbReference>